<accession>A0A090QTV9</accession>
<proteinExistence type="predicted"/>
<reference evidence="1 2" key="1">
    <citation type="journal article" date="2014" name="Genome Announc.">
        <title>Draft Genome Sequences of Two Vibrionaceae Species, Vibrio ponticus C121 and Photobacterium aphoticum C119, Isolated as Coral Reef Microbiota.</title>
        <authorList>
            <person name="Al-saari N."/>
            <person name="Meirelles P.M."/>
            <person name="Mino S."/>
            <person name="Suda W."/>
            <person name="Oshima K."/>
            <person name="Hattori M."/>
            <person name="Ohkuma M."/>
            <person name="Thompson F.L."/>
            <person name="Gomez-Gil B."/>
            <person name="Sawabe T."/>
            <person name="Sawabe T."/>
        </authorList>
    </citation>
    <scope>NUCLEOTIDE SEQUENCE [LARGE SCALE GENOMIC DNA]</scope>
    <source>
        <strain evidence="1 2">JCM 19237</strain>
    </source>
</reference>
<evidence type="ECO:0000313" key="2">
    <source>
        <dbReference type="Proteomes" id="UP000029227"/>
    </source>
</evidence>
<gene>
    <name evidence="1" type="ORF">JCM19237_3662</name>
</gene>
<evidence type="ECO:0000313" key="1">
    <source>
        <dbReference type="EMBL" id="GAL05279.1"/>
    </source>
</evidence>
<dbReference type="EMBL" id="BBMN01000006">
    <property type="protein sequence ID" value="GAL05279.1"/>
    <property type="molecule type" value="Genomic_DNA"/>
</dbReference>
<name>A0A090QTV9_9GAMM</name>
<dbReference type="AlphaFoldDB" id="A0A090QTV9"/>
<dbReference type="STRING" id="754436.JCM19237_3662"/>
<comment type="caution">
    <text evidence="1">The sequence shown here is derived from an EMBL/GenBank/DDBJ whole genome shotgun (WGS) entry which is preliminary data.</text>
</comment>
<protein>
    <submittedName>
        <fullName evidence="1">Uncharacterized protein</fullName>
    </submittedName>
</protein>
<sequence>MSVDVMFNKGMISSQHSLLPSSLYSNQYGIALFHHQL</sequence>
<dbReference type="Proteomes" id="UP000029227">
    <property type="component" value="Unassembled WGS sequence"/>
</dbReference>
<organism evidence="1 2">
    <name type="scientific">Photobacterium aphoticum</name>
    <dbReference type="NCBI Taxonomy" id="754436"/>
    <lineage>
        <taxon>Bacteria</taxon>
        <taxon>Pseudomonadati</taxon>
        <taxon>Pseudomonadota</taxon>
        <taxon>Gammaproteobacteria</taxon>
        <taxon>Vibrionales</taxon>
        <taxon>Vibrionaceae</taxon>
        <taxon>Photobacterium</taxon>
    </lineage>
</organism>